<reference evidence="2 3" key="1">
    <citation type="submission" date="2020-06" db="EMBL/GenBank/DDBJ databases">
        <title>Genomic analysis of Salicibibacter sp. NKC5-3.</title>
        <authorList>
            <person name="Oh Y.J."/>
        </authorList>
    </citation>
    <scope>NUCLEOTIDE SEQUENCE [LARGE SCALE GENOMIC DNA]</scope>
    <source>
        <strain evidence="2 3">NKC5-3</strain>
    </source>
</reference>
<feature type="region of interest" description="Disordered" evidence="1">
    <location>
        <begin position="27"/>
        <end position="99"/>
    </location>
</feature>
<proteinExistence type="predicted"/>
<evidence type="ECO:0000313" key="2">
    <source>
        <dbReference type="EMBL" id="QQK76253.1"/>
    </source>
</evidence>
<evidence type="ECO:0000313" key="3">
    <source>
        <dbReference type="Proteomes" id="UP000595823"/>
    </source>
</evidence>
<feature type="compositionally biased region" description="Polar residues" evidence="1">
    <location>
        <begin position="48"/>
        <end position="73"/>
    </location>
</feature>
<dbReference type="InterPro" id="IPR024623">
    <property type="entry name" value="YtxH"/>
</dbReference>
<sequence>MNTKDVLIGMGIGVAVGVTTTLLSTPKSGKELRNDIGEKSTRAKEKTSTFANIVTEQSSQVKSQMQHAASQLKNELKKNSVPPLNDTETNEGQKQKKAE</sequence>
<keyword evidence="3" id="KW-1185">Reference proteome</keyword>
<feature type="compositionally biased region" description="Basic and acidic residues" evidence="1">
    <location>
        <begin position="28"/>
        <end position="47"/>
    </location>
</feature>
<dbReference type="Pfam" id="PF12732">
    <property type="entry name" value="YtxH"/>
    <property type="match status" value="1"/>
</dbReference>
<accession>A0A7T6Z3S4</accession>
<dbReference type="RefSeq" id="WP_200123386.1">
    <property type="nucleotide sequence ID" value="NZ_CP054705.1"/>
</dbReference>
<dbReference type="PANTHER" id="PTHR35792">
    <property type="entry name" value="GENERAL STRESS PROTEIN"/>
    <property type="match status" value="1"/>
</dbReference>
<dbReference type="EMBL" id="CP054705">
    <property type="protein sequence ID" value="QQK76253.1"/>
    <property type="molecule type" value="Genomic_DNA"/>
</dbReference>
<protein>
    <submittedName>
        <fullName evidence="2">YtxH domain-containing protein</fullName>
    </submittedName>
</protein>
<dbReference type="Proteomes" id="UP000595823">
    <property type="component" value="Chromosome"/>
</dbReference>
<gene>
    <name evidence="2" type="ORF">HUG15_12265</name>
</gene>
<evidence type="ECO:0000256" key="1">
    <source>
        <dbReference type="SAM" id="MobiDB-lite"/>
    </source>
</evidence>
<dbReference type="AlphaFoldDB" id="A0A7T6Z3S4"/>
<dbReference type="KEGG" id="scia:HUG15_12265"/>
<name>A0A7T6Z3S4_9BACI</name>
<dbReference type="InterPro" id="IPR052928">
    <property type="entry name" value="Desiccation-related_membrane"/>
</dbReference>
<organism evidence="2 3">
    <name type="scientific">Salicibibacter cibarius</name>
    <dbReference type="NCBI Taxonomy" id="2743000"/>
    <lineage>
        <taxon>Bacteria</taxon>
        <taxon>Bacillati</taxon>
        <taxon>Bacillota</taxon>
        <taxon>Bacilli</taxon>
        <taxon>Bacillales</taxon>
        <taxon>Bacillaceae</taxon>
        <taxon>Salicibibacter</taxon>
    </lineage>
</organism>
<dbReference type="PANTHER" id="PTHR35792:SF2">
    <property type="entry name" value="GENERAL STRESS PROTEIN"/>
    <property type="match status" value="1"/>
</dbReference>